<dbReference type="Proteomes" id="UP001381693">
    <property type="component" value="Unassembled WGS sequence"/>
</dbReference>
<evidence type="ECO:0000256" key="1">
    <source>
        <dbReference type="SAM" id="MobiDB-lite"/>
    </source>
</evidence>
<feature type="compositionally biased region" description="Basic and acidic residues" evidence="1">
    <location>
        <begin position="72"/>
        <end position="104"/>
    </location>
</feature>
<name>A0AAN9AF59_HALRR</name>
<accession>A0AAN9AF59</accession>
<dbReference type="EMBL" id="JAXCGZ010001991">
    <property type="protein sequence ID" value="KAK7084760.1"/>
    <property type="molecule type" value="Genomic_DNA"/>
</dbReference>
<feature type="region of interest" description="Disordered" evidence="1">
    <location>
        <begin position="1"/>
        <end position="141"/>
    </location>
</feature>
<keyword evidence="3" id="KW-1185">Reference proteome</keyword>
<feature type="compositionally biased region" description="Polar residues" evidence="1">
    <location>
        <begin position="107"/>
        <end position="121"/>
    </location>
</feature>
<comment type="caution">
    <text evidence="2">The sequence shown here is derived from an EMBL/GenBank/DDBJ whole genome shotgun (WGS) entry which is preliminary data.</text>
</comment>
<feature type="non-terminal residue" evidence="2">
    <location>
        <position position="1"/>
    </location>
</feature>
<sequence length="158" mass="17889">KLEEEKSEEENECNDTCPHKKANTKTEKERDSFPQNEAELETKHVKKGSKSTEEGITQTEMTKSIQGNAAEYKLEKGKPNTHREKTTRADITHENRTDSKKDIPKVLTSSKSEMSSPSVLTDPQKKSNMDTDTSENVCSKEKRGILFKKGNVSRQNVM</sequence>
<reference evidence="2 3" key="1">
    <citation type="submission" date="2023-11" db="EMBL/GenBank/DDBJ databases">
        <title>Halocaridina rubra genome assembly.</title>
        <authorList>
            <person name="Smith C."/>
        </authorList>
    </citation>
    <scope>NUCLEOTIDE SEQUENCE [LARGE SCALE GENOMIC DNA]</scope>
    <source>
        <strain evidence="2">EP-1</strain>
        <tissue evidence="2">Whole</tissue>
    </source>
</reference>
<dbReference type="AlphaFoldDB" id="A0AAN9AF59"/>
<evidence type="ECO:0000313" key="3">
    <source>
        <dbReference type="Proteomes" id="UP001381693"/>
    </source>
</evidence>
<gene>
    <name evidence="2" type="ORF">SK128_001909</name>
</gene>
<evidence type="ECO:0000313" key="2">
    <source>
        <dbReference type="EMBL" id="KAK7084760.1"/>
    </source>
</evidence>
<proteinExistence type="predicted"/>
<organism evidence="2 3">
    <name type="scientific">Halocaridina rubra</name>
    <name type="common">Hawaiian red shrimp</name>
    <dbReference type="NCBI Taxonomy" id="373956"/>
    <lineage>
        <taxon>Eukaryota</taxon>
        <taxon>Metazoa</taxon>
        <taxon>Ecdysozoa</taxon>
        <taxon>Arthropoda</taxon>
        <taxon>Crustacea</taxon>
        <taxon>Multicrustacea</taxon>
        <taxon>Malacostraca</taxon>
        <taxon>Eumalacostraca</taxon>
        <taxon>Eucarida</taxon>
        <taxon>Decapoda</taxon>
        <taxon>Pleocyemata</taxon>
        <taxon>Caridea</taxon>
        <taxon>Atyoidea</taxon>
        <taxon>Atyidae</taxon>
        <taxon>Halocaridina</taxon>
    </lineage>
</organism>
<protein>
    <submittedName>
        <fullName evidence="2">Uncharacterized protein</fullName>
    </submittedName>
</protein>
<feature type="compositionally biased region" description="Polar residues" evidence="1">
    <location>
        <begin position="54"/>
        <end position="67"/>
    </location>
</feature>
<feature type="compositionally biased region" description="Acidic residues" evidence="1">
    <location>
        <begin position="1"/>
        <end position="13"/>
    </location>
</feature>